<feature type="domain" description="CRISPR type III-associated protein" evidence="9">
    <location>
        <begin position="19"/>
        <end position="253"/>
    </location>
</feature>
<dbReference type="InterPro" id="IPR013412">
    <property type="entry name" value="CRISPR-assoc_RAMP_Csm3"/>
</dbReference>
<dbReference type="STRING" id="274537.BIU88_04635"/>
<accession>A0A1D8D7A6</accession>
<dbReference type="Proteomes" id="UP000095185">
    <property type="component" value="Chromosome"/>
</dbReference>
<keyword evidence="4" id="KW-0255">Endonuclease</keyword>
<name>A0A1D8D7A6_CHLLM</name>
<evidence type="ECO:0000313" key="10">
    <source>
        <dbReference type="EMBL" id="AOS83489.1"/>
    </source>
</evidence>
<gene>
    <name evidence="10" type="ORF">BIU88_04635</name>
</gene>
<dbReference type="GO" id="GO:0003723">
    <property type="term" value="F:RNA binding"/>
    <property type="evidence" value="ECO:0007669"/>
    <property type="project" value="UniProtKB-KW"/>
</dbReference>
<dbReference type="InterPro" id="IPR005537">
    <property type="entry name" value="RAMP_III_fam"/>
</dbReference>
<dbReference type="GO" id="GO:0051607">
    <property type="term" value="P:defense response to virus"/>
    <property type="evidence" value="ECO:0007669"/>
    <property type="project" value="UniProtKB-KW"/>
</dbReference>
<dbReference type="GO" id="GO:0016787">
    <property type="term" value="F:hydrolase activity"/>
    <property type="evidence" value="ECO:0007669"/>
    <property type="project" value="UniProtKB-KW"/>
</dbReference>
<evidence type="ECO:0000256" key="5">
    <source>
        <dbReference type="ARBA" id="ARBA00022801"/>
    </source>
</evidence>
<dbReference type="AlphaFoldDB" id="A0A1D8D7A6"/>
<dbReference type="InterPro" id="IPR052216">
    <property type="entry name" value="CRISPR_Csm3_endoribonuclease"/>
</dbReference>
<keyword evidence="5" id="KW-0378">Hydrolase</keyword>
<reference evidence="10" key="1">
    <citation type="submission" date="2016-09" db="EMBL/GenBank/DDBJ databases">
        <title>Genome sequence of Chlorobaculum limnaeum.</title>
        <authorList>
            <person name="Liu Z."/>
            <person name="Tank M."/>
            <person name="Bryant D.A."/>
        </authorList>
    </citation>
    <scope>NUCLEOTIDE SEQUENCE [LARGE SCALE GENOMIC DNA]</scope>
    <source>
        <strain evidence="10">DSM 1677</strain>
    </source>
</reference>
<dbReference type="Pfam" id="PF03787">
    <property type="entry name" value="RAMPs"/>
    <property type="match status" value="1"/>
</dbReference>
<evidence type="ECO:0000256" key="6">
    <source>
        <dbReference type="ARBA" id="ARBA00022884"/>
    </source>
</evidence>
<evidence type="ECO:0000256" key="7">
    <source>
        <dbReference type="ARBA" id="ARBA00023118"/>
    </source>
</evidence>
<protein>
    <recommendedName>
        <fullName evidence="2">CRISPR system Cms endoribonuclease Csm3</fullName>
    </recommendedName>
    <alternativeName>
        <fullName evidence="8">CRISPR type III A-associated RAMP protein Csm3</fullName>
    </alternativeName>
</protein>
<organism evidence="10 11">
    <name type="scientific">Chlorobaculum limnaeum</name>
    <dbReference type="NCBI Taxonomy" id="274537"/>
    <lineage>
        <taxon>Bacteria</taxon>
        <taxon>Pseudomonadati</taxon>
        <taxon>Chlorobiota</taxon>
        <taxon>Chlorobiia</taxon>
        <taxon>Chlorobiales</taxon>
        <taxon>Chlorobiaceae</taxon>
        <taxon>Chlorobaculum</taxon>
    </lineage>
</organism>
<evidence type="ECO:0000256" key="3">
    <source>
        <dbReference type="ARBA" id="ARBA00022722"/>
    </source>
</evidence>
<evidence type="ECO:0000259" key="9">
    <source>
        <dbReference type="Pfam" id="PF03787"/>
    </source>
</evidence>
<evidence type="ECO:0000256" key="1">
    <source>
        <dbReference type="ARBA" id="ARBA00006342"/>
    </source>
</evidence>
<evidence type="ECO:0000256" key="4">
    <source>
        <dbReference type="ARBA" id="ARBA00022759"/>
    </source>
</evidence>
<keyword evidence="6" id="KW-0694">RNA-binding</keyword>
<sequence length="282" mass="31396">MSDVERMIKLLGYIKITGEIEALTGLHIGGTADSIDKGGIDNPVIKNPVTNEPYIPGSSLRGRIRSLLEKKTAQILSPMTNNKEIWMEIYKSDDDKYKGNKAQSTIDAMNSAVCRIFGNSASYENVPSVLIVRDALYTDKTRDQYMQGGKGGLPITEAKMEIAVDRITAHALPRTIERVPAGAKFLFEIVYKIQSTSFISMIDENGIVKKINKYIADDKVIKKDIENLLWALKQIEEHDGLGGNTSRGHGQVKFSVSPLNCEVFESEYKPKIEDIVNEINNK</sequence>
<evidence type="ECO:0000313" key="11">
    <source>
        <dbReference type="Proteomes" id="UP000095185"/>
    </source>
</evidence>
<dbReference type="OrthoDB" id="1063910at2"/>
<dbReference type="PANTHER" id="PTHR35579:SF3">
    <property type="entry name" value="CRISPR SYSTEM CMS ENDORIBONUCLEASE CSM3"/>
    <property type="match status" value="1"/>
</dbReference>
<dbReference type="NCBIfam" id="TIGR02582">
    <property type="entry name" value="cas7_TM1809"/>
    <property type="match status" value="1"/>
</dbReference>
<keyword evidence="3" id="KW-0540">Nuclease</keyword>
<evidence type="ECO:0000256" key="8">
    <source>
        <dbReference type="ARBA" id="ARBA00033183"/>
    </source>
</evidence>
<comment type="similarity">
    <text evidence="1">Belongs to the CRISPR-associated Csm3 family.</text>
</comment>
<evidence type="ECO:0000256" key="2">
    <source>
        <dbReference type="ARBA" id="ARBA00022150"/>
    </source>
</evidence>
<keyword evidence="11" id="KW-1185">Reference proteome</keyword>
<dbReference type="EMBL" id="CP017305">
    <property type="protein sequence ID" value="AOS83489.1"/>
    <property type="molecule type" value="Genomic_DNA"/>
</dbReference>
<dbReference type="GO" id="GO:0004519">
    <property type="term" value="F:endonuclease activity"/>
    <property type="evidence" value="ECO:0007669"/>
    <property type="project" value="UniProtKB-KW"/>
</dbReference>
<dbReference type="PANTHER" id="PTHR35579">
    <property type="entry name" value="CRISPR SYSTEM CMS ENDORIBONUCLEASE CSM3"/>
    <property type="match status" value="1"/>
</dbReference>
<proteinExistence type="inferred from homology"/>
<dbReference type="RefSeq" id="WP_069809207.1">
    <property type="nucleotide sequence ID" value="NZ_CP017305.1"/>
</dbReference>
<dbReference type="KEGG" id="clz:BIU88_04635"/>
<keyword evidence="7" id="KW-0051">Antiviral defense</keyword>